<feature type="transmembrane region" description="Helical" evidence="1">
    <location>
        <begin position="132"/>
        <end position="148"/>
    </location>
</feature>
<keyword evidence="4" id="KW-1185">Reference proteome</keyword>
<feature type="domain" description="DUF418" evidence="2">
    <location>
        <begin position="239"/>
        <end position="405"/>
    </location>
</feature>
<feature type="transmembrane region" description="Helical" evidence="1">
    <location>
        <begin position="212"/>
        <end position="237"/>
    </location>
</feature>
<dbReference type="InterPro" id="IPR052529">
    <property type="entry name" value="Bact_Transport_Assoc"/>
</dbReference>
<feature type="transmembrane region" description="Helical" evidence="1">
    <location>
        <begin position="367"/>
        <end position="386"/>
    </location>
</feature>
<accession>A0A1H5N552</accession>
<dbReference type="RefSeq" id="WP_089774916.1">
    <property type="nucleotide sequence ID" value="NZ_FNTX01000002.1"/>
</dbReference>
<dbReference type="Pfam" id="PF04235">
    <property type="entry name" value="DUF418"/>
    <property type="match status" value="1"/>
</dbReference>
<dbReference type="InterPro" id="IPR007349">
    <property type="entry name" value="DUF418"/>
</dbReference>
<sequence length="405" mass="43579">MTLPTPQARRGPVSSSERALAPDLARGFMLLLIALANTPWFLYGQDTNGVSAHPTDGSVLDRVVQFLLIAAVDARIYPLFAFLFGYGIVQLYRRQIEAGVTDRAARAILRRRHWWMIVFGVVHAALLWFGDIVGAYGLVGLVLVWIFFRRMDRTLIVWSAVLTGLLTLVTVLGLVSLPFMPADMTIDQGGFGDTAAINAEENYGASVLARLAMWPLIALGQGILGLVVPVMILLAFWASRRQILENPGQHLRLLRRTAVIGVSVGLLGGLPNALTHVGVIGIGEHQAWIFTLTQSLTGLFGGLGYVALFTLIAARVQSSPVARSVPVVAIQAVGKRSLSSYLGQSVLFAPLLSAWGIGLGANLNSAGVAAIACLGWVVLAVLAYVLERRGTRGPAEAVLRRLAYR</sequence>
<feature type="transmembrane region" description="Helical" evidence="1">
    <location>
        <begin position="341"/>
        <end position="361"/>
    </location>
</feature>
<keyword evidence="1" id="KW-0472">Membrane</keyword>
<dbReference type="OrthoDB" id="2388539at2"/>
<dbReference type="STRING" id="648782.SAMN04488554_3948"/>
<protein>
    <submittedName>
        <fullName evidence="3">Uncharacterized membrane protein YeiB</fullName>
    </submittedName>
</protein>
<evidence type="ECO:0000256" key="1">
    <source>
        <dbReference type="SAM" id="Phobius"/>
    </source>
</evidence>
<name>A0A1H5N552_9MICO</name>
<feature type="transmembrane region" description="Helical" evidence="1">
    <location>
        <begin position="63"/>
        <end position="89"/>
    </location>
</feature>
<feature type="transmembrane region" description="Helical" evidence="1">
    <location>
        <begin position="109"/>
        <end position="126"/>
    </location>
</feature>
<keyword evidence="1" id="KW-0812">Transmembrane</keyword>
<dbReference type="AlphaFoldDB" id="A0A1H5N552"/>
<dbReference type="EMBL" id="FNTX01000002">
    <property type="protein sequence ID" value="SEE96666.1"/>
    <property type="molecule type" value="Genomic_DNA"/>
</dbReference>
<keyword evidence="1" id="KW-1133">Transmembrane helix</keyword>
<dbReference type="Proteomes" id="UP000199220">
    <property type="component" value="Unassembled WGS sequence"/>
</dbReference>
<feature type="transmembrane region" description="Helical" evidence="1">
    <location>
        <begin position="155"/>
        <end position="175"/>
    </location>
</feature>
<evidence type="ECO:0000259" key="2">
    <source>
        <dbReference type="Pfam" id="PF04235"/>
    </source>
</evidence>
<feature type="transmembrane region" description="Helical" evidence="1">
    <location>
        <begin position="288"/>
        <end position="314"/>
    </location>
</feature>
<dbReference type="PANTHER" id="PTHR30590">
    <property type="entry name" value="INNER MEMBRANE PROTEIN"/>
    <property type="match status" value="1"/>
</dbReference>
<evidence type="ECO:0000313" key="4">
    <source>
        <dbReference type="Proteomes" id="UP000199220"/>
    </source>
</evidence>
<feature type="transmembrane region" description="Helical" evidence="1">
    <location>
        <begin position="24"/>
        <end position="43"/>
    </location>
</feature>
<feature type="transmembrane region" description="Helical" evidence="1">
    <location>
        <begin position="258"/>
        <end position="282"/>
    </location>
</feature>
<proteinExistence type="predicted"/>
<reference evidence="4" key="1">
    <citation type="submission" date="2016-10" db="EMBL/GenBank/DDBJ databases">
        <authorList>
            <person name="Varghese N."/>
            <person name="Submissions S."/>
        </authorList>
    </citation>
    <scope>NUCLEOTIDE SEQUENCE [LARGE SCALE GENOMIC DNA]</scope>
    <source>
        <strain evidence="4">DSM 21368</strain>
    </source>
</reference>
<gene>
    <name evidence="3" type="ORF">SAMN04488554_3948</name>
</gene>
<organism evidence="3 4">
    <name type="scientific">Ruania alba</name>
    <dbReference type="NCBI Taxonomy" id="648782"/>
    <lineage>
        <taxon>Bacteria</taxon>
        <taxon>Bacillati</taxon>
        <taxon>Actinomycetota</taxon>
        <taxon>Actinomycetes</taxon>
        <taxon>Micrococcales</taxon>
        <taxon>Ruaniaceae</taxon>
        <taxon>Ruania</taxon>
    </lineage>
</organism>
<evidence type="ECO:0000313" key="3">
    <source>
        <dbReference type="EMBL" id="SEE96666.1"/>
    </source>
</evidence>
<dbReference type="PANTHER" id="PTHR30590:SF2">
    <property type="entry name" value="INNER MEMBRANE PROTEIN"/>
    <property type="match status" value="1"/>
</dbReference>